<sequence>MPISCMGMESFGLPCPHIVVVLVHKDVEELPSSLVLNRWCKTAKEGFSGRVALEGAYDNVKSPTNDGILRNPGVMRTKGCRSLAKVGPRERRRVQTCSTCKSQGHNKSTCELCNNPILDEEAEINGLCGGGGDELNEVTKEGT</sequence>
<protein>
    <recommendedName>
        <fullName evidence="3">SWIM-type domain-containing protein</fullName>
    </recommendedName>
</protein>
<name>A0AAN9ED62_CROPI</name>
<evidence type="ECO:0008006" key="3">
    <source>
        <dbReference type="Google" id="ProtNLM"/>
    </source>
</evidence>
<dbReference type="AlphaFoldDB" id="A0AAN9ED62"/>
<evidence type="ECO:0000313" key="2">
    <source>
        <dbReference type="Proteomes" id="UP001372338"/>
    </source>
</evidence>
<evidence type="ECO:0000313" key="1">
    <source>
        <dbReference type="EMBL" id="KAK7255317.1"/>
    </source>
</evidence>
<reference evidence="1 2" key="1">
    <citation type="submission" date="2024-01" db="EMBL/GenBank/DDBJ databases">
        <title>The genomes of 5 underutilized Papilionoideae crops provide insights into root nodulation and disease resistanc.</title>
        <authorList>
            <person name="Yuan L."/>
        </authorList>
    </citation>
    <scope>NUCLEOTIDE SEQUENCE [LARGE SCALE GENOMIC DNA]</scope>
    <source>
        <strain evidence="1">ZHUSHIDOU_FW_LH</strain>
        <tissue evidence="1">Leaf</tissue>
    </source>
</reference>
<comment type="caution">
    <text evidence="1">The sequence shown here is derived from an EMBL/GenBank/DDBJ whole genome shotgun (WGS) entry which is preliminary data.</text>
</comment>
<dbReference type="Proteomes" id="UP001372338">
    <property type="component" value="Unassembled WGS sequence"/>
</dbReference>
<dbReference type="EMBL" id="JAYWIO010000006">
    <property type="protein sequence ID" value="KAK7255317.1"/>
    <property type="molecule type" value="Genomic_DNA"/>
</dbReference>
<proteinExistence type="predicted"/>
<keyword evidence="2" id="KW-1185">Reference proteome</keyword>
<accession>A0AAN9ED62</accession>
<organism evidence="1 2">
    <name type="scientific">Crotalaria pallida</name>
    <name type="common">Smooth rattlebox</name>
    <name type="synonym">Crotalaria striata</name>
    <dbReference type="NCBI Taxonomy" id="3830"/>
    <lineage>
        <taxon>Eukaryota</taxon>
        <taxon>Viridiplantae</taxon>
        <taxon>Streptophyta</taxon>
        <taxon>Embryophyta</taxon>
        <taxon>Tracheophyta</taxon>
        <taxon>Spermatophyta</taxon>
        <taxon>Magnoliopsida</taxon>
        <taxon>eudicotyledons</taxon>
        <taxon>Gunneridae</taxon>
        <taxon>Pentapetalae</taxon>
        <taxon>rosids</taxon>
        <taxon>fabids</taxon>
        <taxon>Fabales</taxon>
        <taxon>Fabaceae</taxon>
        <taxon>Papilionoideae</taxon>
        <taxon>50 kb inversion clade</taxon>
        <taxon>genistoids sensu lato</taxon>
        <taxon>core genistoids</taxon>
        <taxon>Crotalarieae</taxon>
        <taxon>Crotalaria</taxon>
    </lineage>
</organism>
<gene>
    <name evidence="1" type="ORF">RIF29_28724</name>
</gene>